<dbReference type="Proteomes" id="UP000198816">
    <property type="component" value="Unassembled WGS sequence"/>
</dbReference>
<dbReference type="STRING" id="1058.SAMN05421783_10556"/>
<protein>
    <recommendedName>
        <fullName evidence="4">Nucleoside-specific outer membrane channel protein Tsx</fullName>
    </recommendedName>
</protein>
<dbReference type="RefSeq" id="WP_093029881.1">
    <property type="nucleotide sequence ID" value="NZ_FNNZ01000005.1"/>
</dbReference>
<dbReference type="Pfam" id="PF09694">
    <property type="entry name" value="Gcw_chp"/>
    <property type="match status" value="1"/>
</dbReference>
<accession>A0A1H2UE98</accession>
<evidence type="ECO:0008006" key="4">
    <source>
        <dbReference type="Google" id="ProtNLM"/>
    </source>
</evidence>
<name>A0A1H2UE98_THIRO</name>
<keyword evidence="3" id="KW-1185">Reference proteome</keyword>
<dbReference type="OrthoDB" id="9793561at2"/>
<evidence type="ECO:0000313" key="3">
    <source>
        <dbReference type="Proteomes" id="UP000198816"/>
    </source>
</evidence>
<dbReference type="NCBIfam" id="TIGR02001">
    <property type="entry name" value="gcw_chp"/>
    <property type="match status" value="1"/>
</dbReference>
<gene>
    <name evidence="2" type="ORF">SAMN05421783_10556</name>
</gene>
<feature type="signal peptide" evidence="1">
    <location>
        <begin position="1"/>
        <end position="27"/>
    </location>
</feature>
<evidence type="ECO:0000256" key="1">
    <source>
        <dbReference type="SAM" id="SignalP"/>
    </source>
</evidence>
<dbReference type="InterPro" id="IPR010239">
    <property type="entry name" value="CHP02001"/>
</dbReference>
<keyword evidence="1" id="KW-0732">Signal</keyword>
<feature type="chain" id="PRO_5011444708" description="Nucleoside-specific outer membrane channel protein Tsx" evidence="1">
    <location>
        <begin position="28"/>
        <end position="260"/>
    </location>
</feature>
<organism evidence="2 3">
    <name type="scientific">Thiocapsa roseopersicina</name>
    <dbReference type="NCBI Taxonomy" id="1058"/>
    <lineage>
        <taxon>Bacteria</taxon>
        <taxon>Pseudomonadati</taxon>
        <taxon>Pseudomonadota</taxon>
        <taxon>Gammaproteobacteria</taxon>
        <taxon>Chromatiales</taxon>
        <taxon>Chromatiaceae</taxon>
        <taxon>Thiocapsa</taxon>
    </lineage>
</organism>
<sequence>MTTRRIGTVLALGALTMSAGTFQIAAADETHNFSANVGVVSNYLFRGLTQTDDGPAIQGGLDYEHSSGFYAGTWLSNVDFGDGVEYNVDFDEKTFDVVETSNSPGYELDGYLGFSKAINDDLSFDVNAIYYAYPDGRDLDYAEIGGSSTWKWLTLGLAYTVYGQADDAPGVPSGEALYVEGDWYYYAGLEFALPYDFGLGIRGGYYDFDYNDGGNDYGHWGVTVSREAGDFGTFSLNYDQVGRDTYDDDPQFWVGWLKEF</sequence>
<proteinExistence type="predicted"/>
<reference evidence="3" key="1">
    <citation type="submission" date="2016-10" db="EMBL/GenBank/DDBJ databases">
        <authorList>
            <person name="Varghese N."/>
            <person name="Submissions S."/>
        </authorList>
    </citation>
    <scope>NUCLEOTIDE SEQUENCE [LARGE SCALE GENOMIC DNA]</scope>
    <source>
        <strain evidence="3">DSM 217</strain>
    </source>
</reference>
<dbReference type="AlphaFoldDB" id="A0A1H2UE98"/>
<dbReference type="EMBL" id="FNNZ01000005">
    <property type="protein sequence ID" value="SDW53814.1"/>
    <property type="molecule type" value="Genomic_DNA"/>
</dbReference>
<evidence type="ECO:0000313" key="2">
    <source>
        <dbReference type="EMBL" id="SDW53814.1"/>
    </source>
</evidence>